<evidence type="ECO:0000313" key="2">
    <source>
        <dbReference type="EMBL" id="KIJ44066.1"/>
    </source>
</evidence>
<dbReference type="HOGENOM" id="CLU_462442_0_0_1"/>
<evidence type="ECO:0000256" key="1">
    <source>
        <dbReference type="SAM" id="MobiDB-lite"/>
    </source>
</evidence>
<proteinExistence type="predicted"/>
<evidence type="ECO:0000313" key="3">
    <source>
        <dbReference type="Proteomes" id="UP000054279"/>
    </source>
</evidence>
<dbReference type="AlphaFoldDB" id="A0A0C9VZR5"/>
<organism evidence="2 3">
    <name type="scientific">Sphaerobolus stellatus (strain SS14)</name>
    <dbReference type="NCBI Taxonomy" id="990650"/>
    <lineage>
        <taxon>Eukaryota</taxon>
        <taxon>Fungi</taxon>
        <taxon>Dikarya</taxon>
        <taxon>Basidiomycota</taxon>
        <taxon>Agaricomycotina</taxon>
        <taxon>Agaricomycetes</taxon>
        <taxon>Phallomycetidae</taxon>
        <taxon>Geastrales</taxon>
        <taxon>Sphaerobolaceae</taxon>
        <taxon>Sphaerobolus</taxon>
    </lineage>
</organism>
<gene>
    <name evidence="2" type="ORF">M422DRAFT_252559</name>
</gene>
<dbReference type="EMBL" id="KN837119">
    <property type="protein sequence ID" value="KIJ44066.1"/>
    <property type="molecule type" value="Genomic_DNA"/>
</dbReference>
<name>A0A0C9VZR5_SPHS4</name>
<sequence length="590" mass="66116">MLLQLEVKYEIRRLCITVMLAFLQTYPTLALKILRQQLDIVATLAGSLNYSMEDPLFSRMRDFLDIAFTQYEVAGLFWLLSKQGRLSEEFFVMLHQVVNHTQNKANQQGESLRDSIVRDTLSKVAANINDTATPDALYNLERYVTVCYHELYPSALMQHIGLRMTAIARQTADLHTSGSYYKGFDPNPLLLMAAIIIQHNESGRSELLSHIETLLRVALTRFNVTTETLKRLLALPNTTHGQADASIIKSNPMASVVLDVLSESLKGKTRASSATLVSILELMTTSDLRRSSFHNPSVLLIAQDAILYLSYPIYRESYGQTEFSASLAAAKLISIASQEQPSILRSALGDSRSPATVRVWNLLAIAVLETADEELARIMVSFIPQFVSVYSASLRIPSPLAGNDTAALNVNHAFASIKLWILLTRKLYSSEAQRVTMALGADNVERMIWNELWPPFERLFVQALGENSNGEKPPVFTFICSCVSDIMLFLRQARSVIALDTSSHVSILNTLRASSYGEGPGAKFTRAERSISEMPSEIPFDVLITQARQDVLTAEKLQVLDSRRQAGYEKRREYIDRNRPPIKNFRNPSQ</sequence>
<protein>
    <submittedName>
        <fullName evidence="2">Uncharacterized protein</fullName>
    </submittedName>
</protein>
<keyword evidence="3" id="KW-1185">Reference proteome</keyword>
<feature type="compositionally biased region" description="Basic and acidic residues" evidence="1">
    <location>
        <begin position="570"/>
        <end position="579"/>
    </location>
</feature>
<dbReference type="Proteomes" id="UP000054279">
    <property type="component" value="Unassembled WGS sequence"/>
</dbReference>
<reference evidence="2 3" key="1">
    <citation type="submission" date="2014-06" db="EMBL/GenBank/DDBJ databases">
        <title>Evolutionary Origins and Diversification of the Mycorrhizal Mutualists.</title>
        <authorList>
            <consortium name="DOE Joint Genome Institute"/>
            <consortium name="Mycorrhizal Genomics Consortium"/>
            <person name="Kohler A."/>
            <person name="Kuo A."/>
            <person name="Nagy L.G."/>
            <person name="Floudas D."/>
            <person name="Copeland A."/>
            <person name="Barry K.W."/>
            <person name="Cichocki N."/>
            <person name="Veneault-Fourrey C."/>
            <person name="LaButti K."/>
            <person name="Lindquist E.A."/>
            <person name="Lipzen A."/>
            <person name="Lundell T."/>
            <person name="Morin E."/>
            <person name="Murat C."/>
            <person name="Riley R."/>
            <person name="Ohm R."/>
            <person name="Sun H."/>
            <person name="Tunlid A."/>
            <person name="Henrissat B."/>
            <person name="Grigoriev I.V."/>
            <person name="Hibbett D.S."/>
            <person name="Martin F."/>
        </authorList>
    </citation>
    <scope>NUCLEOTIDE SEQUENCE [LARGE SCALE GENOMIC DNA]</scope>
    <source>
        <strain evidence="2 3">SS14</strain>
    </source>
</reference>
<accession>A0A0C9VZR5</accession>
<feature type="region of interest" description="Disordered" evidence="1">
    <location>
        <begin position="570"/>
        <end position="590"/>
    </location>
</feature>
<dbReference type="OrthoDB" id="6270916at2759"/>